<evidence type="ECO:0000313" key="2">
    <source>
        <dbReference type="EMBL" id="NKY88703.1"/>
    </source>
</evidence>
<dbReference type="RefSeq" id="WP_040717807.1">
    <property type="nucleotide sequence ID" value="NZ_CAWPHS010000027.1"/>
</dbReference>
<gene>
    <name evidence="2" type="ORF">HGA07_24165</name>
</gene>
<protein>
    <submittedName>
        <fullName evidence="2">Uncharacterized protein</fullName>
    </submittedName>
</protein>
<comment type="caution">
    <text evidence="2">The sequence shown here is derived from an EMBL/GenBank/DDBJ whole genome shotgun (WGS) entry which is preliminary data.</text>
</comment>
<keyword evidence="3" id="KW-1185">Reference proteome</keyword>
<organism evidence="2 3">
    <name type="scientific">Nocardia veterana</name>
    <dbReference type="NCBI Taxonomy" id="132249"/>
    <lineage>
        <taxon>Bacteria</taxon>
        <taxon>Bacillati</taxon>
        <taxon>Actinomycetota</taxon>
        <taxon>Actinomycetes</taxon>
        <taxon>Mycobacteriales</taxon>
        <taxon>Nocardiaceae</taxon>
        <taxon>Nocardia</taxon>
    </lineage>
</organism>
<name>A0A7X6RKG4_9NOCA</name>
<proteinExistence type="predicted"/>
<evidence type="ECO:0000313" key="3">
    <source>
        <dbReference type="Proteomes" id="UP000523447"/>
    </source>
</evidence>
<reference evidence="2 3" key="1">
    <citation type="submission" date="2020-04" db="EMBL/GenBank/DDBJ databases">
        <title>MicrobeNet Type strains.</title>
        <authorList>
            <person name="Nicholson A.C."/>
        </authorList>
    </citation>
    <scope>NUCLEOTIDE SEQUENCE [LARGE SCALE GENOMIC DNA]</scope>
    <source>
        <strain evidence="2 3">DSM 44445</strain>
    </source>
</reference>
<feature type="region of interest" description="Disordered" evidence="1">
    <location>
        <begin position="1"/>
        <end position="23"/>
    </location>
</feature>
<sequence length="65" mass="7029">MPVEGGFEEPEAGAPTRADDREPVVRWPEPSALDDWWTAVMAGEPVSGIARRSTRVITPPRTVAG</sequence>
<dbReference type="EMBL" id="JAAXPE010000033">
    <property type="protein sequence ID" value="NKY88703.1"/>
    <property type="molecule type" value="Genomic_DNA"/>
</dbReference>
<evidence type="ECO:0000256" key="1">
    <source>
        <dbReference type="SAM" id="MobiDB-lite"/>
    </source>
</evidence>
<feature type="compositionally biased region" description="Acidic residues" evidence="1">
    <location>
        <begin position="1"/>
        <end position="11"/>
    </location>
</feature>
<dbReference type="AlphaFoldDB" id="A0A7X6RKG4"/>
<dbReference type="Proteomes" id="UP000523447">
    <property type="component" value="Unassembled WGS sequence"/>
</dbReference>
<accession>A0A7X6RKG4</accession>